<name>A0ACC2K9W8_PERAE</name>
<organism evidence="1 2">
    <name type="scientific">Persea americana</name>
    <name type="common">Avocado</name>
    <dbReference type="NCBI Taxonomy" id="3435"/>
    <lineage>
        <taxon>Eukaryota</taxon>
        <taxon>Viridiplantae</taxon>
        <taxon>Streptophyta</taxon>
        <taxon>Embryophyta</taxon>
        <taxon>Tracheophyta</taxon>
        <taxon>Spermatophyta</taxon>
        <taxon>Magnoliopsida</taxon>
        <taxon>Magnoliidae</taxon>
        <taxon>Laurales</taxon>
        <taxon>Lauraceae</taxon>
        <taxon>Persea</taxon>
    </lineage>
</organism>
<sequence length="321" mass="33816">MKMTPPPTTGLVSPAPPSLASPTPRSSLSPLPETINGHTSRWSSAPSPPSAALTSTEIASMAIFPLLFPTPLLSTATTSPEISLWIYAASPISSLDLSSNSLSSPFLDSLSNSRKLQRLSLAQNRFSGEIPDKIWPELGGLVRLDLSSNGFEGSIPAKLRKLKSLSRTLNLSFNQLFGYIPSELGELPVTVGLDLWHKNLTGEILVSGSFATQGPTAFLGNLVSDAVGHDVQDHLEEVHVAQEGHVALGQVCHVALSGVAHGVEGHVALVGVAHGAEGHVVLVGEVHGHGAPDGADHVGQDEWAFLEYMTHSKISGFCPFN</sequence>
<keyword evidence="2" id="KW-1185">Reference proteome</keyword>
<accession>A0ACC2K9W8</accession>
<dbReference type="EMBL" id="CM056812">
    <property type="protein sequence ID" value="KAJ8617892.1"/>
    <property type="molecule type" value="Genomic_DNA"/>
</dbReference>
<protein>
    <submittedName>
        <fullName evidence="1">Uncharacterized protein</fullName>
    </submittedName>
</protein>
<evidence type="ECO:0000313" key="2">
    <source>
        <dbReference type="Proteomes" id="UP001234297"/>
    </source>
</evidence>
<reference evidence="1 2" key="1">
    <citation type="journal article" date="2022" name="Hortic Res">
        <title>A haplotype resolved chromosomal level avocado genome allows analysis of novel avocado genes.</title>
        <authorList>
            <person name="Nath O."/>
            <person name="Fletcher S.J."/>
            <person name="Hayward A."/>
            <person name="Shaw L.M."/>
            <person name="Masouleh A.K."/>
            <person name="Furtado A."/>
            <person name="Henry R.J."/>
            <person name="Mitter N."/>
        </authorList>
    </citation>
    <scope>NUCLEOTIDE SEQUENCE [LARGE SCALE GENOMIC DNA]</scope>
    <source>
        <strain evidence="2">cv. Hass</strain>
    </source>
</reference>
<evidence type="ECO:0000313" key="1">
    <source>
        <dbReference type="EMBL" id="KAJ8617892.1"/>
    </source>
</evidence>
<comment type="caution">
    <text evidence="1">The sequence shown here is derived from an EMBL/GenBank/DDBJ whole genome shotgun (WGS) entry which is preliminary data.</text>
</comment>
<proteinExistence type="predicted"/>
<dbReference type="Proteomes" id="UP001234297">
    <property type="component" value="Chromosome 4"/>
</dbReference>
<gene>
    <name evidence="1" type="ORF">MRB53_014078</name>
</gene>